<evidence type="ECO:0000313" key="1">
    <source>
        <dbReference type="EMBL" id="MEJ2902800.1"/>
    </source>
</evidence>
<dbReference type="Gene3D" id="1.20.120.450">
    <property type="entry name" value="dinb family like domain"/>
    <property type="match status" value="1"/>
</dbReference>
<dbReference type="RefSeq" id="WP_172663126.1">
    <property type="nucleotide sequence ID" value="NZ_CBFGNQ010000022.1"/>
</dbReference>
<dbReference type="EMBL" id="JBBEUB010000002">
    <property type="protein sequence ID" value="MEJ2902800.1"/>
    <property type="molecule type" value="Genomic_DNA"/>
</dbReference>
<evidence type="ECO:0008006" key="3">
    <source>
        <dbReference type="Google" id="ProtNLM"/>
    </source>
</evidence>
<proteinExistence type="predicted"/>
<gene>
    <name evidence="1" type="ORF">WAE58_10210</name>
</gene>
<protein>
    <recommendedName>
        <fullName evidence="3">DUF1569 domain-containing protein</fullName>
    </recommendedName>
</protein>
<dbReference type="Proteomes" id="UP001378956">
    <property type="component" value="Unassembled WGS sequence"/>
</dbReference>
<dbReference type="InterPro" id="IPR034660">
    <property type="entry name" value="DinB/YfiT-like"/>
</dbReference>
<keyword evidence="2" id="KW-1185">Reference proteome</keyword>
<sequence length="166" mass="19007">MKTASNPLTVASNLIDTNNRKYLEALFLKLNPNTPAVWGKMKPQQMVEHLIDQVQYTNGKKEPFCEVSEQQAQVAKQINIYTAVGIPRNVIFGEISDQLIYPDLPGAIQQLMTELADFDQHFMKPETLVIHGGFGPMNYKEWCIWHSKHFSHHLKQFKIPAPPLLH</sequence>
<evidence type="ECO:0000313" key="2">
    <source>
        <dbReference type="Proteomes" id="UP001378956"/>
    </source>
</evidence>
<reference evidence="1 2" key="1">
    <citation type="submission" date="2024-03" db="EMBL/GenBank/DDBJ databases">
        <title>Sequence of Lycoming College Course Isolates.</title>
        <authorList>
            <person name="Plotts O."/>
            <person name="Newman J."/>
        </authorList>
    </citation>
    <scope>NUCLEOTIDE SEQUENCE [LARGE SCALE GENOMIC DNA]</scope>
    <source>
        <strain evidence="1 2">CJB-3</strain>
    </source>
</reference>
<accession>A0ABU8NMU6</accession>
<name>A0ABU8NMU6_9SPHI</name>
<comment type="caution">
    <text evidence="1">The sequence shown here is derived from an EMBL/GenBank/DDBJ whole genome shotgun (WGS) entry which is preliminary data.</text>
</comment>
<organism evidence="1 2">
    <name type="scientific">Pedobacter panaciterrae</name>
    <dbReference type="NCBI Taxonomy" id="363849"/>
    <lineage>
        <taxon>Bacteria</taxon>
        <taxon>Pseudomonadati</taxon>
        <taxon>Bacteroidota</taxon>
        <taxon>Sphingobacteriia</taxon>
        <taxon>Sphingobacteriales</taxon>
        <taxon>Sphingobacteriaceae</taxon>
        <taxon>Pedobacter</taxon>
    </lineage>
</organism>